<reference evidence="1" key="1">
    <citation type="journal article" date="2014" name="Front. Microbiol.">
        <title>High frequency of phylogenetically diverse reductive dehalogenase-homologous genes in deep subseafloor sedimentary metagenomes.</title>
        <authorList>
            <person name="Kawai M."/>
            <person name="Futagami T."/>
            <person name="Toyoda A."/>
            <person name="Takaki Y."/>
            <person name="Nishi S."/>
            <person name="Hori S."/>
            <person name="Arai W."/>
            <person name="Tsubouchi T."/>
            <person name="Morono Y."/>
            <person name="Uchiyama I."/>
            <person name="Ito T."/>
            <person name="Fujiyama A."/>
            <person name="Inagaki F."/>
            <person name="Takami H."/>
        </authorList>
    </citation>
    <scope>NUCLEOTIDE SEQUENCE</scope>
    <source>
        <strain evidence="1">Expedition CK06-06</strain>
    </source>
</reference>
<organism evidence="1">
    <name type="scientific">marine sediment metagenome</name>
    <dbReference type="NCBI Taxonomy" id="412755"/>
    <lineage>
        <taxon>unclassified sequences</taxon>
        <taxon>metagenomes</taxon>
        <taxon>ecological metagenomes</taxon>
    </lineage>
</organism>
<accession>X1V042</accession>
<comment type="caution">
    <text evidence="1">The sequence shown here is derived from an EMBL/GenBank/DDBJ whole genome shotgun (WGS) entry which is preliminary data.</text>
</comment>
<evidence type="ECO:0000313" key="1">
    <source>
        <dbReference type="EMBL" id="GAI97979.1"/>
    </source>
</evidence>
<dbReference type="AlphaFoldDB" id="X1V042"/>
<gene>
    <name evidence="1" type="ORF">S12H4_29508</name>
</gene>
<sequence length="69" mass="7403">MRLDPDTVVDRLLNLMPQLVTVDPEQKSEIFVLASVVGYLTAVTDGRIGDIKDFILMNAMPGPGGEGGD</sequence>
<name>X1V042_9ZZZZ</name>
<protein>
    <submittedName>
        <fullName evidence="1">Uncharacterized protein</fullName>
    </submittedName>
</protein>
<proteinExistence type="predicted"/>
<dbReference type="EMBL" id="BARW01017028">
    <property type="protein sequence ID" value="GAI97979.1"/>
    <property type="molecule type" value="Genomic_DNA"/>
</dbReference>